<feature type="coiled-coil region" evidence="1">
    <location>
        <begin position="132"/>
        <end position="180"/>
    </location>
</feature>
<comment type="caution">
    <text evidence="3">The sequence shown here is derived from an EMBL/GenBank/DDBJ whole genome shotgun (WGS) entry which is preliminary data.</text>
</comment>
<dbReference type="AlphaFoldDB" id="A0A9P4IRP0"/>
<proteinExistence type="predicted"/>
<dbReference type="Gene3D" id="1.10.287.1490">
    <property type="match status" value="1"/>
</dbReference>
<protein>
    <submittedName>
        <fullName evidence="3">Uncharacterized protein</fullName>
    </submittedName>
</protein>
<organism evidence="3 4">
    <name type="scientific">Rhizodiscina lignyota</name>
    <dbReference type="NCBI Taxonomy" id="1504668"/>
    <lineage>
        <taxon>Eukaryota</taxon>
        <taxon>Fungi</taxon>
        <taxon>Dikarya</taxon>
        <taxon>Ascomycota</taxon>
        <taxon>Pezizomycotina</taxon>
        <taxon>Dothideomycetes</taxon>
        <taxon>Pleosporomycetidae</taxon>
        <taxon>Aulographales</taxon>
        <taxon>Rhizodiscinaceae</taxon>
        <taxon>Rhizodiscina</taxon>
    </lineage>
</organism>
<keyword evidence="2" id="KW-0812">Transmembrane</keyword>
<evidence type="ECO:0000256" key="1">
    <source>
        <dbReference type="SAM" id="Coils"/>
    </source>
</evidence>
<name>A0A9P4IRP0_9PEZI</name>
<accession>A0A9P4IRP0</accession>
<reference evidence="3" key="1">
    <citation type="journal article" date="2020" name="Stud. Mycol.">
        <title>101 Dothideomycetes genomes: a test case for predicting lifestyles and emergence of pathogens.</title>
        <authorList>
            <person name="Haridas S."/>
            <person name="Albert R."/>
            <person name="Binder M."/>
            <person name="Bloem J."/>
            <person name="Labutti K."/>
            <person name="Salamov A."/>
            <person name="Andreopoulos B."/>
            <person name="Baker S."/>
            <person name="Barry K."/>
            <person name="Bills G."/>
            <person name="Bluhm B."/>
            <person name="Cannon C."/>
            <person name="Castanera R."/>
            <person name="Culley D."/>
            <person name="Daum C."/>
            <person name="Ezra D."/>
            <person name="Gonzalez J."/>
            <person name="Henrissat B."/>
            <person name="Kuo A."/>
            <person name="Liang C."/>
            <person name="Lipzen A."/>
            <person name="Lutzoni F."/>
            <person name="Magnuson J."/>
            <person name="Mondo S."/>
            <person name="Nolan M."/>
            <person name="Ohm R."/>
            <person name="Pangilinan J."/>
            <person name="Park H.-J."/>
            <person name="Ramirez L."/>
            <person name="Alfaro M."/>
            <person name="Sun H."/>
            <person name="Tritt A."/>
            <person name="Yoshinaga Y."/>
            <person name="Zwiers L.-H."/>
            <person name="Turgeon B."/>
            <person name="Goodwin S."/>
            <person name="Spatafora J."/>
            <person name="Crous P."/>
            <person name="Grigoriev I."/>
        </authorList>
    </citation>
    <scope>NUCLEOTIDE SEQUENCE</scope>
    <source>
        <strain evidence="3">CBS 133067</strain>
    </source>
</reference>
<dbReference type="Proteomes" id="UP000799772">
    <property type="component" value="Unassembled WGS sequence"/>
</dbReference>
<keyword evidence="1" id="KW-0175">Coiled coil</keyword>
<evidence type="ECO:0000256" key="2">
    <source>
        <dbReference type="SAM" id="Phobius"/>
    </source>
</evidence>
<evidence type="ECO:0000313" key="3">
    <source>
        <dbReference type="EMBL" id="KAF2104145.1"/>
    </source>
</evidence>
<dbReference type="EMBL" id="ML978121">
    <property type="protein sequence ID" value="KAF2104145.1"/>
    <property type="molecule type" value="Genomic_DNA"/>
</dbReference>
<feature type="coiled-coil region" evidence="1">
    <location>
        <begin position="17"/>
        <end position="79"/>
    </location>
</feature>
<evidence type="ECO:0000313" key="4">
    <source>
        <dbReference type="Proteomes" id="UP000799772"/>
    </source>
</evidence>
<keyword evidence="4" id="KW-1185">Reference proteome</keyword>
<keyword evidence="2" id="KW-1133">Transmembrane helix</keyword>
<feature type="transmembrane region" description="Helical" evidence="2">
    <location>
        <begin position="417"/>
        <end position="442"/>
    </location>
</feature>
<sequence>MDNSLDPKTSQEWYEEVEAREKEITALQADRTRLQAELADTKRTLGNKSAEHEKASETLTELAKKHEDLDLDCGKLREELSLRDAKIAGLNGQLTVLSDDLDLRNRAFYSAKAERAQFEEKYETLKIELATKEAYTANLSAEIEQMEQARRDLDSVQSTVQDLMLEIANRDEEMSDLRDRVQYCTHNHGGVPSDADIPEAVGPQVDEPSAVITSKQETLGAELANSGLEGESDSDDELQDVPSPTIFHNLYKDADTQTEPPLVAAVPQLLKDADTQTDPPVVAAVPQFTKSGITGTGIQPVERPPRRAPRFAKGSIIGSGTESVDTPASLFPQFAESPIKETHIANPKRRGRAGPQFTKSDITSTDIAPVRRQPRVLPYFPRAATPEEDIVPVEPVPAPLSATPEAIHISRQYNVKLTVWAVVFGIFGLLFGLWLAGWGALARYRGLQERNMWMAANEQAVIRYWSIQSQSMMAAGARSVIDLWVSSGLGIVGEDLAEMSGLLF</sequence>
<keyword evidence="2" id="KW-0472">Membrane</keyword>
<gene>
    <name evidence="3" type="ORF">NA57DRAFT_70358</name>
</gene>